<dbReference type="PANTHER" id="PTHR13948">
    <property type="entry name" value="RNA-BINDING PROTEIN"/>
    <property type="match status" value="1"/>
</dbReference>
<dbReference type="Pfam" id="PF00641">
    <property type="entry name" value="Zn_ribbon_RanBP"/>
    <property type="match status" value="1"/>
</dbReference>
<evidence type="ECO:0000256" key="1">
    <source>
        <dbReference type="ARBA" id="ARBA00004123"/>
    </source>
</evidence>
<evidence type="ECO:0000259" key="10">
    <source>
        <dbReference type="PROSITE" id="PS50174"/>
    </source>
</evidence>
<organism evidence="12 13">
    <name type="scientific">Fusarium austroafricanum</name>
    <dbReference type="NCBI Taxonomy" id="2364996"/>
    <lineage>
        <taxon>Eukaryota</taxon>
        <taxon>Fungi</taxon>
        <taxon>Dikarya</taxon>
        <taxon>Ascomycota</taxon>
        <taxon>Pezizomycotina</taxon>
        <taxon>Sordariomycetes</taxon>
        <taxon>Hypocreomycetidae</taxon>
        <taxon>Hypocreales</taxon>
        <taxon>Nectriaceae</taxon>
        <taxon>Fusarium</taxon>
        <taxon>Fusarium concolor species complex</taxon>
    </lineage>
</organism>
<feature type="compositionally biased region" description="Polar residues" evidence="9">
    <location>
        <begin position="713"/>
        <end position="722"/>
    </location>
</feature>
<dbReference type="PANTHER" id="PTHR13948:SF3">
    <property type="entry name" value="FI21118P1"/>
    <property type="match status" value="1"/>
</dbReference>
<evidence type="ECO:0000256" key="8">
    <source>
        <dbReference type="PROSITE-ProRule" id="PRU00322"/>
    </source>
</evidence>
<dbReference type="GO" id="GO:0008270">
    <property type="term" value="F:zinc ion binding"/>
    <property type="evidence" value="ECO:0007669"/>
    <property type="project" value="UniProtKB-KW"/>
</dbReference>
<evidence type="ECO:0000313" key="13">
    <source>
        <dbReference type="Proteomes" id="UP000605986"/>
    </source>
</evidence>
<keyword evidence="2" id="KW-0479">Metal-binding</keyword>
<dbReference type="Gene3D" id="3.30.70.330">
    <property type="match status" value="2"/>
</dbReference>
<dbReference type="InterPro" id="IPR012677">
    <property type="entry name" value="Nucleotide-bd_a/b_plait_sf"/>
</dbReference>
<evidence type="ECO:0000256" key="5">
    <source>
        <dbReference type="ARBA" id="ARBA00022833"/>
    </source>
</evidence>
<protein>
    <recommendedName>
        <fullName evidence="14">G-patch domain-containing protein</fullName>
    </recommendedName>
</protein>
<dbReference type="InterPro" id="IPR036443">
    <property type="entry name" value="Znf_RanBP2_sf"/>
</dbReference>
<dbReference type="GO" id="GO:0005634">
    <property type="term" value="C:nucleus"/>
    <property type="evidence" value="ECO:0007669"/>
    <property type="project" value="UniProtKB-SubCell"/>
</dbReference>
<dbReference type="GO" id="GO:0003723">
    <property type="term" value="F:RNA binding"/>
    <property type="evidence" value="ECO:0007669"/>
    <property type="project" value="UniProtKB-KW"/>
</dbReference>
<dbReference type="InterPro" id="IPR000504">
    <property type="entry name" value="RRM_dom"/>
</dbReference>
<reference evidence="12" key="1">
    <citation type="submission" date="2020-01" db="EMBL/GenBank/DDBJ databases">
        <title>Identification and distribution of gene clusters putatively required for synthesis of sphingolipid metabolism inhibitors in phylogenetically diverse species of the filamentous fungus Fusarium.</title>
        <authorList>
            <person name="Kim H.-S."/>
            <person name="Busman M."/>
            <person name="Brown D.W."/>
            <person name="Divon H."/>
            <person name="Uhlig S."/>
            <person name="Proctor R.H."/>
        </authorList>
    </citation>
    <scope>NUCLEOTIDE SEQUENCE</scope>
    <source>
        <strain evidence="12">NRRL 53441</strain>
    </source>
</reference>
<keyword evidence="4 8" id="KW-0863">Zinc-finger</keyword>
<feature type="compositionally biased region" description="Basic and acidic residues" evidence="9">
    <location>
        <begin position="701"/>
        <end position="710"/>
    </location>
</feature>
<keyword evidence="5" id="KW-0862">Zinc</keyword>
<feature type="region of interest" description="Disordered" evidence="9">
    <location>
        <begin position="1"/>
        <end position="100"/>
    </location>
</feature>
<feature type="region of interest" description="Disordered" evidence="9">
    <location>
        <begin position="682"/>
        <end position="750"/>
    </location>
</feature>
<dbReference type="SUPFAM" id="SSF54928">
    <property type="entry name" value="RNA-binding domain, RBD"/>
    <property type="match status" value="1"/>
</dbReference>
<dbReference type="AlphaFoldDB" id="A0A8H4KP93"/>
<name>A0A8H4KP93_9HYPO</name>
<keyword evidence="3" id="KW-0677">Repeat</keyword>
<dbReference type="OrthoDB" id="29221at2759"/>
<feature type="compositionally biased region" description="Basic and acidic residues" evidence="9">
    <location>
        <begin position="159"/>
        <end position="170"/>
    </location>
</feature>
<feature type="compositionally biased region" description="Basic and acidic residues" evidence="9">
    <location>
        <begin position="43"/>
        <end position="71"/>
    </location>
</feature>
<dbReference type="Pfam" id="PF00076">
    <property type="entry name" value="RRM_1"/>
    <property type="match status" value="1"/>
</dbReference>
<accession>A0A8H4KP93</accession>
<evidence type="ECO:0000256" key="2">
    <source>
        <dbReference type="ARBA" id="ARBA00022723"/>
    </source>
</evidence>
<dbReference type="InterPro" id="IPR013087">
    <property type="entry name" value="Znf_C2H2_type"/>
</dbReference>
<dbReference type="EMBL" id="JAADJG010000116">
    <property type="protein sequence ID" value="KAF4454807.1"/>
    <property type="molecule type" value="Genomic_DNA"/>
</dbReference>
<comment type="caution">
    <text evidence="12">The sequence shown here is derived from an EMBL/GenBank/DDBJ whole genome shotgun (WGS) entry which is preliminary data.</text>
</comment>
<dbReference type="InterPro" id="IPR000467">
    <property type="entry name" value="G_patch_dom"/>
</dbReference>
<dbReference type="SMART" id="SM00443">
    <property type="entry name" value="G_patch"/>
    <property type="match status" value="1"/>
</dbReference>
<dbReference type="SUPFAM" id="SSF90209">
    <property type="entry name" value="Ran binding protein zinc finger-like"/>
    <property type="match status" value="1"/>
</dbReference>
<evidence type="ECO:0008006" key="14">
    <source>
        <dbReference type="Google" id="ProtNLM"/>
    </source>
</evidence>
<keyword evidence="13" id="KW-1185">Reference proteome</keyword>
<dbReference type="SMART" id="SM00547">
    <property type="entry name" value="ZnF_RBZ"/>
    <property type="match status" value="1"/>
</dbReference>
<evidence type="ECO:0000313" key="12">
    <source>
        <dbReference type="EMBL" id="KAF4454807.1"/>
    </source>
</evidence>
<evidence type="ECO:0000256" key="9">
    <source>
        <dbReference type="SAM" id="MobiDB-lite"/>
    </source>
</evidence>
<feature type="domain" description="RanBP2-type" evidence="11">
    <location>
        <begin position="277"/>
        <end position="306"/>
    </location>
</feature>
<dbReference type="InterPro" id="IPR001876">
    <property type="entry name" value="Znf_RanBP2"/>
</dbReference>
<evidence type="ECO:0000259" key="11">
    <source>
        <dbReference type="PROSITE" id="PS50199"/>
    </source>
</evidence>
<feature type="compositionally biased region" description="Basic and acidic residues" evidence="9">
    <location>
        <begin position="1"/>
        <end position="19"/>
    </location>
</feature>
<dbReference type="PROSITE" id="PS00028">
    <property type="entry name" value="ZINC_FINGER_C2H2_1"/>
    <property type="match status" value="1"/>
</dbReference>
<evidence type="ECO:0000256" key="6">
    <source>
        <dbReference type="ARBA" id="ARBA00022884"/>
    </source>
</evidence>
<feature type="region of interest" description="Disordered" evidence="9">
    <location>
        <begin position="354"/>
        <end position="373"/>
    </location>
</feature>
<feature type="domain" description="G-patch" evidence="10">
    <location>
        <begin position="742"/>
        <end position="788"/>
    </location>
</feature>
<feature type="compositionally biased region" description="Basic and acidic residues" evidence="9">
    <location>
        <begin position="122"/>
        <end position="148"/>
    </location>
</feature>
<dbReference type="Proteomes" id="UP000605986">
    <property type="component" value="Unassembled WGS sequence"/>
</dbReference>
<dbReference type="PROSITE" id="PS50199">
    <property type="entry name" value="ZF_RANBP2_2"/>
    <property type="match status" value="1"/>
</dbReference>
<evidence type="ECO:0000256" key="3">
    <source>
        <dbReference type="ARBA" id="ARBA00022737"/>
    </source>
</evidence>
<evidence type="ECO:0000256" key="7">
    <source>
        <dbReference type="ARBA" id="ARBA00023242"/>
    </source>
</evidence>
<dbReference type="PROSITE" id="PS01358">
    <property type="entry name" value="ZF_RANBP2_1"/>
    <property type="match status" value="1"/>
</dbReference>
<dbReference type="Gene3D" id="4.10.1060.10">
    <property type="entry name" value="Zinc finger, RanBP2-type"/>
    <property type="match status" value="1"/>
</dbReference>
<dbReference type="InterPro" id="IPR035979">
    <property type="entry name" value="RBD_domain_sf"/>
</dbReference>
<dbReference type="Pfam" id="PF01585">
    <property type="entry name" value="G-patch"/>
    <property type="match status" value="1"/>
</dbReference>
<proteinExistence type="predicted"/>
<feature type="region of interest" description="Disordered" evidence="9">
    <location>
        <begin position="478"/>
        <end position="621"/>
    </location>
</feature>
<dbReference type="PROSITE" id="PS50174">
    <property type="entry name" value="G_PATCH"/>
    <property type="match status" value="1"/>
</dbReference>
<evidence type="ECO:0000256" key="4">
    <source>
        <dbReference type="ARBA" id="ARBA00022771"/>
    </source>
</evidence>
<keyword evidence="6" id="KW-0694">RNA-binding</keyword>
<comment type="subcellular location">
    <subcellularLocation>
        <location evidence="1">Nucleus</location>
    </subcellularLocation>
</comment>
<feature type="compositionally biased region" description="Basic and acidic residues" evidence="9">
    <location>
        <begin position="536"/>
        <end position="556"/>
    </location>
</feature>
<sequence>MRDDYHARSSDRSRDDQQRMNKSNEYQDRDAGYRSRQANFPTGRRDHSRSPPKQAFRDDPRGRDSRYRDDDRDYDYDYDSRSGPYEDGYSRRGGASRDARYNVHDEHDYRGMYDEGYIDNSDQGRRRYEEDKQRSGRGRYRDDDDRRSRSPSGSYHNRSRSDSPTRDAGKPSDTVILEGLPFSISSNELRDSILSNSVAVEFPTLDVRISASKGNRRAFVQFQEVDHAVTFMREHYPKFLVEMTHSTDDVPEGRFDAYIHYARNRDARDEVDARGVPGGNWICPTCDFSNYSTRTKCKICGGPQAAPAWQLSLTGMADASDVPAQILVVYPLASFVTEDMLADDMKRLEVVKPGNTKETSNGAPKLKSTAPTGDTTGYGARLGSLHRVFLMRDANTNESFKYGFAEFWSVEDATAALTKFHKSRSFTVAACPVTVSSTHMGVFLPEERKVTPAIEHMSFAPLFNPNLRVRYRDHHVYPSQQVVNEQPPEGGGALKALEEEGNDKKSKKRKAEGSLAASSTKKSVPMMAGQMAMWQRKRDELRDEKDARPARQDKAEFSNVNRTPLRINLLGSGADAPKPQNAIKISLSGTPKLGTPETAASRKHGSPDEAGTPGSTAQANSISSEAPISYVDRDRLMCLICMRKYKSIDEVNIHEKSRNHKNATENEEQVKAAVPRLAARDKRLQKQAQGGPDSEAVSSQYRDRAKERRAAFNQPTKPTTAPQGKPKPGPKTEEATPAPKPAQSKGAGMLAKMGWSTGAGLGANGDGRTEAIETNAYQEGVGLGAEGGKLGDAAQLAERKTKNSYADYVNTVQDKARERYNKMG</sequence>
<gene>
    <name evidence="12" type="ORF">F53441_2749</name>
</gene>
<dbReference type="GO" id="GO:0000398">
    <property type="term" value="P:mRNA splicing, via spliceosome"/>
    <property type="evidence" value="ECO:0007669"/>
    <property type="project" value="TreeGrafter"/>
</dbReference>
<feature type="region of interest" description="Disordered" evidence="9">
    <location>
        <begin position="112"/>
        <end position="173"/>
    </location>
</feature>
<keyword evidence="7" id="KW-0539">Nucleus</keyword>